<dbReference type="EMBL" id="SRKY01000002">
    <property type="protein sequence ID" value="THH36954.1"/>
    <property type="molecule type" value="Genomic_DNA"/>
</dbReference>
<dbReference type="Gene3D" id="3.30.70.790">
    <property type="entry name" value="UreE, C-terminal domain"/>
    <property type="match status" value="1"/>
</dbReference>
<protein>
    <submittedName>
        <fullName evidence="2">DUF2007 domain-containing protein</fullName>
    </submittedName>
</protein>
<evidence type="ECO:0000313" key="2">
    <source>
        <dbReference type="EMBL" id="THH36954.1"/>
    </source>
</evidence>
<dbReference type="RefSeq" id="WP_136462552.1">
    <property type="nucleotide sequence ID" value="NZ_SRKY01000002.1"/>
</dbReference>
<accession>A0A4S4NC16</accession>
<feature type="domain" description="DUF2007" evidence="1">
    <location>
        <begin position="1"/>
        <end position="64"/>
    </location>
</feature>
<dbReference type="InterPro" id="IPR011322">
    <property type="entry name" value="N-reg_PII-like_a/b"/>
</dbReference>
<organism evidence="2 3">
    <name type="scientific">Aliishimia ponticola</name>
    <dbReference type="NCBI Taxonomy" id="2499833"/>
    <lineage>
        <taxon>Bacteria</taxon>
        <taxon>Pseudomonadati</taxon>
        <taxon>Pseudomonadota</taxon>
        <taxon>Alphaproteobacteria</taxon>
        <taxon>Rhodobacterales</taxon>
        <taxon>Paracoccaceae</taxon>
        <taxon>Aliishimia</taxon>
    </lineage>
</organism>
<proteinExistence type="predicted"/>
<dbReference type="AlphaFoldDB" id="A0A4S4NC16"/>
<keyword evidence="3" id="KW-1185">Reference proteome</keyword>
<dbReference type="SUPFAM" id="SSF54913">
    <property type="entry name" value="GlnB-like"/>
    <property type="match status" value="1"/>
</dbReference>
<name>A0A4S4NC16_9RHOB</name>
<evidence type="ECO:0000259" key="1">
    <source>
        <dbReference type="Pfam" id="PF09413"/>
    </source>
</evidence>
<gene>
    <name evidence="2" type="ORF">E4Z66_08415</name>
</gene>
<sequence length="71" mass="7868">MKELLRTSDPTVAAFAKALLAGEDIMCFELDVNISNLYGGLDVFPIRMMVREDDYARASIAMRDNGIEVSP</sequence>
<evidence type="ECO:0000313" key="3">
    <source>
        <dbReference type="Proteomes" id="UP000306602"/>
    </source>
</evidence>
<dbReference type="OrthoDB" id="5297170at2"/>
<comment type="caution">
    <text evidence="2">The sequence shown here is derived from an EMBL/GenBank/DDBJ whole genome shotgun (WGS) entry which is preliminary data.</text>
</comment>
<reference evidence="2 3" key="1">
    <citation type="submission" date="2019-04" db="EMBL/GenBank/DDBJ databases">
        <title>Shimia ponticola sp. nov., isolated from seawater.</title>
        <authorList>
            <person name="Kim Y.-O."/>
            <person name="Yoon J.-H."/>
        </authorList>
    </citation>
    <scope>NUCLEOTIDE SEQUENCE [LARGE SCALE GENOMIC DNA]</scope>
    <source>
        <strain evidence="2 3">MYP11</strain>
    </source>
</reference>
<dbReference type="Pfam" id="PF09413">
    <property type="entry name" value="DUF2007"/>
    <property type="match status" value="1"/>
</dbReference>
<dbReference type="InterPro" id="IPR018551">
    <property type="entry name" value="DUF2007"/>
</dbReference>
<dbReference type="Proteomes" id="UP000306602">
    <property type="component" value="Unassembled WGS sequence"/>
</dbReference>